<feature type="compositionally biased region" description="Low complexity" evidence="11">
    <location>
        <begin position="28"/>
        <end position="39"/>
    </location>
</feature>
<keyword evidence="8" id="KW-0862">Zinc</keyword>
<evidence type="ECO:0000256" key="8">
    <source>
        <dbReference type="ARBA" id="ARBA00022833"/>
    </source>
</evidence>
<dbReference type="InterPro" id="IPR002755">
    <property type="entry name" value="DNA_primase_S"/>
</dbReference>
<keyword evidence="9" id="KW-0804">Transcription</keyword>
<feature type="non-terminal residue" evidence="12">
    <location>
        <position position="1"/>
    </location>
</feature>
<evidence type="ECO:0000256" key="6">
    <source>
        <dbReference type="ARBA" id="ARBA00022705"/>
    </source>
</evidence>
<evidence type="ECO:0000256" key="2">
    <source>
        <dbReference type="ARBA" id="ARBA00022478"/>
    </source>
</evidence>
<evidence type="ECO:0000256" key="3">
    <source>
        <dbReference type="ARBA" id="ARBA00022515"/>
    </source>
</evidence>
<reference evidence="13" key="1">
    <citation type="journal article" date="2023" name="Commun. Biol.">
        <title>Genome analysis of Parmales, the sister group of diatoms, reveals the evolutionary specialization of diatoms from phago-mixotrophs to photoautotrophs.</title>
        <authorList>
            <person name="Ban H."/>
            <person name="Sato S."/>
            <person name="Yoshikawa S."/>
            <person name="Yamada K."/>
            <person name="Nakamura Y."/>
            <person name="Ichinomiya M."/>
            <person name="Sato N."/>
            <person name="Blanc-Mathieu R."/>
            <person name="Endo H."/>
            <person name="Kuwata A."/>
            <person name="Ogata H."/>
        </authorList>
    </citation>
    <scope>NUCLEOTIDE SEQUENCE [LARGE SCALE GENOMIC DNA]</scope>
</reference>
<dbReference type="GO" id="GO:0006269">
    <property type="term" value="P:DNA replication, synthesis of primer"/>
    <property type="evidence" value="ECO:0007669"/>
    <property type="project" value="UniProtKB-KW"/>
</dbReference>
<feature type="compositionally biased region" description="Polar residues" evidence="11">
    <location>
        <begin position="1"/>
        <end position="10"/>
    </location>
</feature>
<feature type="non-terminal residue" evidence="12">
    <location>
        <position position="487"/>
    </location>
</feature>
<keyword evidence="7" id="KW-0479">Metal-binding</keyword>
<dbReference type="EMBL" id="BLQM01000114">
    <property type="protein sequence ID" value="GMH65504.1"/>
    <property type="molecule type" value="Genomic_DNA"/>
</dbReference>
<dbReference type="GO" id="GO:0003899">
    <property type="term" value="F:DNA-directed RNA polymerase activity"/>
    <property type="evidence" value="ECO:0007669"/>
    <property type="project" value="InterPro"/>
</dbReference>
<keyword evidence="5" id="KW-0548">Nucleotidyltransferase</keyword>
<dbReference type="EC" id="2.7.7.-" evidence="10"/>
<evidence type="ECO:0000256" key="5">
    <source>
        <dbReference type="ARBA" id="ARBA00022695"/>
    </source>
</evidence>
<keyword evidence="2 10" id="KW-0240">DNA-directed RNA polymerase</keyword>
<evidence type="ECO:0000256" key="7">
    <source>
        <dbReference type="ARBA" id="ARBA00022723"/>
    </source>
</evidence>
<evidence type="ECO:0000256" key="11">
    <source>
        <dbReference type="SAM" id="MobiDB-lite"/>
    </source>
</evidence>
<comment type="similarity">
    <text evidence="1 10">Belongs to the eukaryotic-type primase small subunit family.</text>
</comment>
<dbReference type="AlphaFoldDB" id="A0A9W7A489"/>
<sequence>MPALTESNAQKRPADVMADVMEKPPPRSSSTPITPSINPYNAPKTKSAVITSSKTQNAVVFTPELLRVYYDRLFPYEMMYDWLSYGVTKDFFCRREWSFTIQPTPEDEIYIRYQSFKDLPEFKSAVIKRQPNKIDIGAVFTHQPKDHNNLSKEVFHTEERELVFDIDLTDYDGVRTCCSGANICNKCWKYMNMAIKVMDEGLKTDFGFNNMVWFYSGRRGVHCWVCDESARTLSNDARAAVATYFELPLENEEKSLDLTSNLHPMLARSLSVLEPMFLSDIVGDNGMGILTNQEQWVKLLKTLPEEARKAGIAAEMDKEWSKRDISPEEKWKMLKGRIEKETKKEGVKKQRKFKGDENERLEMWPIETVFRHTYPRLDINVSKMQNHLLKSPFCVHPKTGRVCIPMDVKKIDSFDPFNVPTLPQIVSELESYAKENGEAKNVPDWQKTSLKESMQFFLKTFLNPMKNEQRKMRMEEKAKEEAFTGDF</sequence>
<keyword evidence="6 10" id="KW-0235">DNA replication</keyword>
<gene>
    <name evidence="12" type="ORF">TL16_g04216</name>
</gene>
<name>A0A9W7A489_9STRA</name>
<evidence type="ECO:0000256" key="10">
    <source>
        <dbReference type="RuleBase" id="RU003514"/>
    </source>
</evidence>
<organism evidence="12 13">
    <name type="scientific">Triparma laevis f. inornata</name>
    <dbReference type="NCBI Taxonomy" id="1714386"/>
    <lineage>
        <taxon>Eukaryota</taxon>
        <taxon>Sar</taxon>
        <taxon>Stramenopiles</taxon>
        <taxon>Ochrophyta</taxon>
        <taxon>Bolidophyceae</taxon>
        <taxon>Parmales</taxon>
        <taxon>Triparmaceae</taxon>
        <taxon>Triparma</taxon>
    </lineage>
</organism>
<dbReference type="NCBIfam" id="TIGR00335">
    <property type="entry name" value="primase_sml"/>
    <property type="match status" value="1"/>
</dbReference>
<keyword evidence="3 10" id="KW-0639">Primosome</keyword>
<accession>A0A9W7A489</accession>
<dbReference type="PANTHER" id="PTHR10536">
    <property type="entry name" value="DNA PRIMASE SMALL SUBUNIT"/>
    <property type="match status" value="1"/>
</dbReference>
<feature type="region of interest" description="Disordered" evidence="11">
    <location>
        <begin position="1"/>
        <end position="40"/>
    </location>
</feature>
<evidence type="ECO:0000256" key="4">
    <source>
        <dbReference type="ARBA" id="ARBA00022679"/>
    </source>
</evidence>
<evidence type="ECO:0000256" key="9">
    <source>
        <dbReference type="ARBA" id="ARBA00023163"/>
    </source>
</evidence>
<dbReference type="GO" id="GO:0005658">
    <property type="term" value="C:alpha DNA polymerase:primase complex"/>
    <property type="evidence" value="ECO:0007669"/>
    <property type="project" value="UniProtKB-ARBA"/>
</dbReference>
<dbReference type="Proteomes" id="UP001162640">
    <property type="component" value="Unassembled WGS sequence"/>
</dbReference>
<dbReference type="SUPFAM" id="SSF56747">
    <property type="entry name" value="Prim-pol domain"/>
    <property type="match status" value="1"/>
</dbReference>
<protein>
    <recommendedName>
        <fullName evidence="10">DNA primase</fullName>
        <ecNumber evidence="10">2.7.7.-</ecNumber>
    </recommendedName>
</protein>
<dbReference type="Pfam" id="PF01896">
    <property type="entry name" value="DNA_primase_S"/>
    <property type="match status" value="1"/>
</dbReference>
<dbReference type="InterPro" id="IPR014052">
    <property type="entry name" value="DNA_primase_ssu_euk/arc"/>
</dbReference>
<dbReference type="CDD" id="cd04860">
    <property type="entry name" value="AE_Prim_S"/>
    <property type="match status" value="1"/>
</dbReference>
<evidence type="ECO:0000256" key="1">
    <source>
        <dbReference type="ARBA" id="ARBA00009762"/>
    </source>
</evidence>
<evidence type="ECO:0000313" key="12">
    <source>
        <dbReference type="EMBL" id="GMH65504.1"/>
    </source>
</evidence>
<dbReference type="GO" id="GO:0046872">
    <property type="term" value="F:metal ion binding"/>
    <property type="evidence" value="ECO:0007669"/>
    <property type="project" value="UniProtKB-KW"/>
</dbReference>
<dbReference type="Gene3D" id="3.90.920.10">
    <property type="entry name" value="DNA primase, PRIM domain"/>
    <property type="match status" value="1"/>
</dbReference>
<dbReference type="FunFam" id="3.90.920.10:FF:000003">
    <property type="entry name" value="DNA primase"/>
    <property type="match status" value="1"/>
</dbReference>
<proteinExistence type="inferred from homology"/>
<keyword evidence="4 10" id="KW-0808">Transferase</keyword>
<evidence type="ECO:0000313" key="13">
    <source>
        <dbReference type="Proteomes" id="UP001162640"/>
    </source>
</evidence>
<comment type="caution">
    <text evidence="12">The sequence shown here is derived from an EMBL/GenBank/DDBJ whole genome shotgun (WGS) entry which is preliminary data.</text>
</comment>